<gene>
    <name evidence="11" type="primary">Or293</name>
    <name evidence="11" type="ORF">TcasGA2_TC030414</name>
</gene>
<dbReference type="GO" id="GO:0005886">
    <property type="term" value="C:plasma membrane"/>
    <property type="evidence" value="ECO:0000318"/>
    <property type="project" value="GO_Central"/>
</dbReference>
<evidence type="ECO:0000256" key="5">
    <source>
        <dbReference type="ARBA" id="ARBA00022725"/>
    </source>
</evidence>
<keyword evidence="5 10" id="KW-0552">Olfaction</keyword>
<dbReference type="Pfam" id="PF02949">
    <property type="entry name" value="7tm_6"/>
    <property type="match status" value="1"/>
</dbReference>
<proteinExistence type="inferred from homology"/>
<evidence type="ECO:0000256" key="1">
    <source>
        <dbReference type="ARBA" id="ARBA00004651"/>
    </source>
</evidence>
<keyword evidence="7 10" id="KW-0472">Membrane</keyword>
<keyword evidence="4 10" id="KW-0812">Transmembrane</keyword>
<dbReference type="GO" id="GO:0007165">
    <property type="term" value="P:signal transduction"/>
    <property type="evidence" value="ECO:0007669"/>
    <property type="project" value="UniProtKB-KW"/>
</dbReference>
<feature type="transmembrane region" description="Helical" evidence="10">
    <location>
        <begin position="69"/>
        <end position="87"/>
    </location>
</feature>
<feature type="transmembrane region" description="Helical" evidence="10">
    <location>
        <begin position="169"/>
        <end position="194"/>
    </location>
</feature>
<feature type="transmembrane region" description="Helical" evidence="10">
    <location>
        <begin position="120"/>
        <end position="141"/>
    </location>
</feature>
<keyword evidence="8 10" id="KW-0675">Receptor</keyword>
<keyword evidence="6 10" id="KW-1133">Transmembrane helix</keyword>
<dbReference type="Proteomes" id="UP000007266">
    <property type="component" value="Linkage group 3"/>
</dbReference>
<evidence type="ECO:0000256" key="9">
    <source>
        <dbReference type="ARBA" id="ARBA00023224"/>
    </source>
</evidence>
<comment type="caution">
    <text evidence="10">Lacks conserved residue(s) required for the propagation of feature annotation.</text>
</comment>
<evidence type="ECO:0000256" key="6">
    <source>
        <dbReference type="ARBA" id="ARBA00022989"/>
    </source>
</evidence>
<dbReference type="InParanoid" id="D6WEU9"/>
<comment type="similarity">
    <text evidence="10">Belongs to the insect chemoreceptor superfamily. Heteromeric odorant receptor channel (TC 1.A.69) family.</text>
</comment>
<comment type="subcellular location">
    <subcellularLocation>
        <location evidence="1 10">Cell membrane</location>
        <topology evidence="1 10">Multi-pass membrane protein</topology>
    </subcellularLocation>
</comment>
<accession>D6WEU9</accession>
<dbReference type="AlphaFoldDB" id="D6WEU9"/>
<organism evidence="11 12">
    <name type="scientific">Tribolium castaneum</name>
    <name type="common">Red flour beetle</name>
    <dbReference type="NCBI Taxonomy" id="7070"/>
    <lineage>
        <taxon>Eukaryota</taxon>
        <taxon>Metazoa</taxon>
        <taxon>Ecdysozoa</taxon>
        <taxon>Arthropoda</taxon>
        <taxon>Hexapoda</taxon>
        <taxon>Insecta</taxon>
        <taxon>Pterygota</taxon>
        <taxon>Neoptera</taxon>
        <taxon>Endopterygota</taxon>
        <taxon>Coleoptera</taxon>
        <taxon>Polyphaga</taxon>
        <taxon>Cucujiformia</taxon>
        <taxon>Tenebrionidae</taxon>
        <taxon>Tenebrionidae incertae sedis</taxon>
        <taxon>Tribolium</taxon>
    </lineage>
</organism>
<dbReference type="PhylomeDB" id="D6WEU9"/>
<dbReference type="EMBL" id="KQ971318">
    <property type="protein sequence ID" value="EFA01423.1"/>
    <property type="molecule type" value="Genomic_DNA"/>
</dbReference>
<keyword evidence="3 10" id="KW-0716">Sensory transduction</keyword>
<keyword evidence="2" id="KW-1003">Cell membrane</keyword>
<evidence type="ECO:0000256" key="7">
    <source>
        <dbReference type="ARBA" id="ARBA00023136"/>
    </source>
</evidence>
<keyword evidence="12" id="KW-1185">Reference proteome</keyword>
<name>D6WEU9_TRICA</name>
<sequence>MISFEENIDHDIYKDDVLWIMRKISIDYFHYKVVKILLTLLSIGITILTVIQTFLFLERFEGRYFVKYAPAYIATFLMVVAMQYISFSIRLAALIKRITFWTINSARVETERKIKKHAMYTNIFFLGTVIMGVISALFHIMPLDDDNELFFPLILFEEFVPNWKNFFSWMYRLNFLAVPFTLPIPIYITTYHLIKSYYQILLYLDFLKNINTGFDTTSSNNIESAEYQQVTRDRLVFCIKRHSYFYTQMREVNRKMSKFIAIFALISVLLGGSVLTFLFSFQGTFENRYPRIVTLILTAGCIFAHVIYAGQLIEEAATQVCENLKVLDWYHWNCHNRKLYLIFLQNTQKPYKTQFSQNVSINYELGLSIIKTVYSLISVLRNLQDIN</sequence>
<evidence type="ECO:0000313" key="12">
    <source>
        <dbReference type="Proteomes" id="UP000007266"/>
    </source>
</evidence>
<feature type="transmembrane region" description="Helical" evidence="10">
    <location>
        <begin position="259"/>
        <end position="280"/>
    </location>
</feature>
<evidence type="ECO:0000256" key="8">
    <source>
        <dbReference type="ARBA" id="ARBA00023170"/>
    </source>
</evidence>
<dbReference type="PANTHER" id="PTHR21137:SF35">
    <property type="entry name" value="ODORANT RECEPTOR 19A-RELATED"/>
    <property type="match status" value="1"/>
</dbReference>
<evidence type="ECO:0000256" key="4">
    <source>
        <dbReference type="ARBA" id="ARBA00022692"/>
    </source>
</evidence>
<protein>
    <recommendedName>
        <fullName evidence="10">Odorant receptor</fullName>
    </recommendedName>
</protein>
<dbReference type="PANTHER" id="PTHR21137">
    <property type="entry name" value="ODORANT RECEPTOR"/>
    <property type="match status" value="1"/>
</dbReference>
<reference evidence="11 12" key="1">
    <citation type="journal article" date="2008" name="Nature">
        <title>The genome of the model beetle and pest Tribolium castaneum.</title>
        <authorList>
            <consortium name="Tribolium Genome Sequencing Consortium"/>
            <person name="Richards S."/>
            <person name="Gibbs R.A."/>
            <person name="Weinstock G.M."/>
            <person name="Brown S.J."/>
            <person name="Denell R."/>
            <person name="Beeman R.W."/>
            <person name="Gibbs R."/>
            <person name="Beeman R.W."/>
            <person name="Brown S.J."/>
            <person name="Bucher G."/>
            <person name="Friedrich M."/>
            <person name="Grimmelikhuijzen C.J."/>
            <person name="Klingler M."/>
            <person name="Lorenzen M."/>
            <person name="Richards S."/>
            <person name="Roth S."/>
            <person name="Schroder R."/>
            <person name="Tautz D."/>
            <person name="Zdobnov E.M."/>
            <person name="Muzny D."/>
            <person name="Gibbs R.A."/>
            <person name="Weinstock G.M."/>
            <person name="Attaway T."/>
            <person name="Bell S."/>
            <person name="Buhay C.J."/>
            <person name="Chandrabose M.N."/>
            <person name="Chavez D."/>
            <person name="Clerk-Blankenburg K.P."/>
            <person name="Cree A."/>
            <person name="Dao M."/>
            <person name="Davis C."/>
            <person name="Chacko J."/>
            <person name="Dinh H."/>
            <person name="Dugan-Rocha S."/>
            <person name="Fowler G."/>
            <person name="Garner T.T."/>
            <person name="Garnes J."/>
            <person name="Gnirke A."/>
            <person name="Hawes A."/>
            <person name="Hernandez J."/>
            <person name="Hines S."/>
            <person name="Holder M."/>
            <person name="Hume J."/>
            <person name="Jhangiani S.N."/>
            <person name="Joshi V."/>
            <person name="Khan Z.M."/>
            <person name="Jackson L."/>
            <person name="Kovar C."/>
            <person name="Kowis A."/>
            <person name="Lee S."/>
            <person name="Lewis L.R."/>
            <person name="Margolis J."/>
            <person name="Morgan M."/>
            <person name="Nazareth L.V."/>
            <person name="Nguyen N."/>
            <person name="Okwuonu G."/>
            <person name="Parker D."/>
            <person name="Richards S."/>
            <person name="Ruiz S.J."/>
            <person name="Santibanez J."/>
            <person name="Savard J."/>
            <person name="Scherer S.E."/>
            <person name="Schneider B."/>
            <person name="Sodergren E."/>
            <person name="Tautz D."/>
            <person name="Vattahil S."/>
            <person name="Villasana D."/>
            <person name="White C.S."/>
            <person name="Wright R."/>
            <person name="Park Y."/>
            <person name="Beeman R.W."/>
            <person name="Lord J."/>
            <person name="Oppert B."/>
            <person name="Lorenzen M."/>
            <person name="Brown S."/>
            <person name="Wang L."/>
            <person name="Savard J."/>
            <person name="Tautz D."/>
            <person name="Richards S."/>
            <person name="Weinstock G."/>
            <person name="Gibbs R.A."/>
            <person name="Liu Y."/>
            <person name="Worley K."/>
            <person name="Weinstock G."/>
            <person name="Elsik C.G."/>
            <person name="Reese J.T."/>
            <person name="Elhaik E."/>
            <person name="Landan G."/>
            <person name="Graur D."/>
            <person name="Arensburger P."/>
            <person name="Atkinson P."/>
            <person name="Beeman R.W."/>
            <person name="Beidler J."/>
            <person name="Brown S.J."/>
            <person name="Demuth J.P."/>
            <person name="Drury D.W."/>
            <person name="Du Y.Z."/>
            <person name="Fujiwara H."/>
            <person name="Lorenzen M."/>
            <person name="Maselli V."/>
            <person name="Osanai M."/>
            <person name="Park Y."/>
            <person name="Robertson H.M."/>
            <person name="Tu Z."/>
            <person name="Wang J.J."/>
            <person name="Wang S."/>
            <person name="Richards S."/>
            <person name="Song H."/>
            <person name="Zhang L."/>
            <person name="Sodergren E."/>
            <person name="Werner D."/>
            <person name="Stanke M."/>
            <person name="Morgenstern B."/>
            <person name="Solovyev V."/>
            <person name="Kosarev P."/>
            <person name="Brown G."/>
            <person name="Chen H.C."/>
            <person name="Ermolaeva O."/>
            <person name="Hlavina W."/>
            <person name="Kapustin Y."/>
            <person name="Kiryutin B."/>
            <person name="Kitts P."/>
            <person name="Maglott D."/>
            <person name="Pruitt K."/>
            <person name="Sapojnikov V."/>
            <person name="Souvorov A."/>
            <person name="Mackey A.J."/>
            <person name="Waterhouse R.M."/>
            <person name="Wyder S."/>
            <person name="Zdobnov E.M."/>
            <person name="Zdobnov E.M."/>
            <person name="Wyder S."/>
            <person name="Kriventseva E.V."/>
            <person name="Kadowaki T."/>
            <person name="Bork P."/>
            <person name="Aranda M."/>
            <person name="Bao R."/>
            <person name="Beermann A."/>
            <person name="Berns N."/>
            <person name="Bolognesi R."/>
            <person name="Bonneton F."/>
            <person name="Bopp D."/>
            <person name="Brown S.J."/>
            <person name="Bucher G."/>
            <person name="Butts T."/>
            <person name="Chaumot A."/>
            <person name="Denell R.E."/>
            <person name="Ferrier D.E."/>
            <person name="Friedrich M."/>
            <person name="Gordon C.M."/>
            <person name="Jindra M."/>
            <person name="Klingler M."/>
            <person name="Lan Q."/>
            <person name="Lattorff H.M."/>
            <person name="Laudet V."/>
            <person name="von Levetsow C."/>
            <person name="Liu Z."/>
            <person name="Lutz R."/>
            <person name="Lynch J.A."/>
            <person name="da Fonseca R.N."/>
            <person name="Posnien N."/>
            <person name="Reuter R."/>
            <person name="Roth S."/>
            <person name="Savard J."/>
            <person name="Schinko J.B."/>
            <person name="Schmitt C."/>
            <person name="Schoppmeier M."/>
            <person name="Schroder R."/>
            <person name="Shippy T.D."/>
            <person name="Simonnet F."/>
            <person name="Marques-Souza H."/>
            <person name="Tautz D."/>
            <person name="Tomoyasu Y."/>
            <person name="Trauner J."/>
            <person name="Van der Zee M."/>
            <person name="Vervoort M."/>
            <person name="Wittkopp N."/>
            <person name="Wimmer E.A."/>
            <person name="Yang X."/>
            <person name="Jones A.K."/>
            <person name="Sattelle D.B."/>
            <person name="Ebert P.R."/>
            <person name="Nelson D."/>
            <person name="Scott J.G."/>
            <person name="Beeman R.W."/>
            <person name="Muthukrishnan S."/>
            <person name="Kramer K.J."/>
            <person name="Arakane Y."/>
            <person name="Beeman R.W."/>
            <person name="Zhu Q."/>
            <person name="Hogenkamp D."/>
            <person name="Dixit R."/>
            <person name="Oppert B."/>
            <person name="Jiang H."/>
            <person name="Zou Z."/>
            <person name="Marshall J."/>
            <person name="Elpidina E."/>
            <person name="Vinokurov K."/>
            <person name="Oppert C."/>
            <person name="Zou Z."/>
            <person name="Evans J."/>
            <person name="Lu Z."/>
            <person name="Zhao P."/>
            <person name="Sumathipala N."/>
            <person name="Altincicek B."/>
            <person name="Vilcinskas A."/>
            <person name="Williams M."/>
            <person name="Hultmark D."/>
            <person name="Hetru C."/>
            <person name="Jiang H."/>
            <person name="Grimmelikhuijzen C.J."/>
            <person name="Hauser F."/>
            <person name="Cazzamali G."/>
            <person name="Williamson M."/>
            <person name="Park Y."/>
            <person name="Li B."/>
            <person name="Tanaka Y."/>
            <person name="Predel R."/>
            <person name="Neupert S."/>
            <person name="Schachtner J."/>
            <person name="Verleyen P."/>
            <person name="Raible F."/>
            <person name="Bork P."/>
            <person name="Friedrich M."/>
            <person name="Walden K.K."/>
            <person name="Robertson H.M."/>
            <person name="Angeli S."/>
            <person name="Foret S."/>
            <person name="Bucher G."/>
            <person name="Schuetz S."/>
            <person name="Maleszka R."/>
            <person name="Wimmer E.A."/>
            <person name="Beeman R.W."/>
            <person name="Lorenzen M."/>
            <person name="Tomoyasu Y."/>
            <person name="Miller S.C."/>
            <person name="Grossmann D."/>
            <person name="Bucher G."/>
        </authorList>
    </citation>
    <scope>NUCLEOTIDE SEQUENCE [LARGE SCALE GENOMIC DNA]</scope>
    <source>
        <strain evidence="11 12">Georgia GA2</strain>
    </source>
</reference>
<reference evidence="11 12" key="2">
    <citation type="journal article" date="2010" name="Nucleic Acids Res.">
        <title>BeetleBase in 2010: revisions to provide comprehensive genomic information for Tribolium castaneum.</title>
        <authorList>
            <person name="Kim H.S."/>
            <person name="Murphy T."/>
            <person name="Xia J."/>
            <person name="Caragea D."/>
            <person name="Park Y."/>
            <person name="Beeman R.W."/>
            <person name="Lorenzen M.D."/>
            <person name="Butcher S."/>
            <person name="Manak J.R."/>
            <person name="Brown S.J."/>
        </authorList>
    </citation>
    <scope>NUCLEOTIDE SEQUENCE [LARGE SCALE GENOMIC DNA]</scope>
    <source>
        <strain evidence="11 12">Georgia GA2</strain>
    </source>
</reference>
<evidence type="ECO:0000256" key="3">
    <source>
        <dbReference type="ARBA" id="ARBA00022606"/>
    </source>
</evidence>
<keyword evidence="9 10" id="KW-0807">Transducer</keyword>
<dbReference type="GO" id="GO:0004984">
    <property type="term" value="F:olfactory receptor activity"/>
    <property type="evidence" value="ECO:0000318"/>
    <property type="project" value="GO_Central"/>
</dbReference>
<feature type="transmembrane region" description="Helical" evidence="10">
    <location>
        <begin position="292"/>
        <end position="310"/>
    </location>
</feature>
<dbReference type="GO" id="GO:0005549">
    <property type="term" value="F:odorant binding"/>
    <property type="evidence" value="ECO:0007669"/>
    <property type="project" value="InterPro"/>
</dbReference>
<dbReference type="GO" id="GO:0050911">
    <property type="term" value="P:detection of chemical stimulus involved in sensory perception of smell"/>
    <property type="evidence" value="ECO:0000318"/>
    <property type="project" value="GO_Central"/>
</dbReference>
<feature type="transmembrane region" description="Helical" evidence="10">
    <location>
        <begin position="33"/>
        <end position="57"/>
    </location>
</feature>
<dbReference type="HOGENOM" id="CLU_059644_0_0_1"/>
<evidence type="ECO:0000256" key="2">
    <source>
        <dbReference type="ARBA" id="ARBA00022475"/>
    </source>
</evidence>
<evidence type="ECO:0000256" key="10">
    <source>
        <dbReference type="RuleBase" id="RU351113"/>
    </source>
</evidence>
<dbReference type="InterPro" id="IPR004117">
    <property type="entry name" value="7tm6_olfct_rcpt"/>
</dbReference>
<evidence type="ECO:0000313" key="11">
    <source>
        <dbReference type="EMBL" id="EFA01423.1"/>
    </source>
</evidence>